<dbReference type="PANTHER" id="PTHR33048:SF47">
    <property type="entry name" value="INTEGRAL MEMBRANE PROTEIN-RELATED"/>
    <property type="match status" value="1"/>
</dbReference>
<evidence type="ECO:0000256" key="4">
    <source>
        <dbReference type="ARBA" id="ARBA00023136"/>
    </source>
</evidence>
<gene>
    <name evidence="8" type="ORF">PDIGIT_LOCUS5332</name>
</gene>
<keyword evidence="9" id="KW-1185">Reference proteome</keyword>
<evidence type="ECO:0000256" key="6">
    <source>
        <dbReference type="SAM" id="Phobius"/>
    </source>
</evidence>
<dbReference type="Proteomes" id="UP001152607">
    <property type="component" value="Unassembled WGS sequence"/>
</dbReference>
<feature type="domain" description="Rhodopsin" evidence="7">
    <location>
        <begin position="25"/>
        <end position="142"/>
    </location>
</feature>
<evidence type="ECO:0000313" key="8">
    <source>
        <dbReference type="EMBL" id="CAI6332299.1"/>
    </source>
</evidence>
<dbReference type="AlphaFoldDB" id="A0A9W4UAE2"/>
<sequence>MPTYAYSFVATNIALPCLAILATCLRFCSRKIKKQRISWDDYTIALALICTVGICIAGAYVGLVYSNEEQISGRNPGLSRLSSKVVFWDVIIGHIIFGLIKISAALFYQRIFFVSVRYNIVTYVYIGVVAAWVLTAIFGHMFSFPSGPVQCVYHMHVRYGPTIGLDCPRFAMATHS</sequence>
<feature type="transmembrane region" description="Helical" evidence="6">
    <location>
        <begin position="6"/>
        <end position="29"/>
    </location>
</feature>
<feature type="transmembrane region" description="Helical" evidence="6">
    <location>
        <begin position="41"/>
        <end position="65"/>
    </location>
</feature>
<dbReference type="Pfam" id="PF20684">
    <property type="entry name" value="Fung_rhodopsin"/>
    <property type="match status" value="1"/>
</dbReference>
<dbReference type="EMBL" id="CAOQHR010000003">
    <property type="protein sequence ID" value="CAI6332299.1"/>
    <property type="molecule type" value="Genomic_DNA"/>
</dbReference>
<dbReference type="InterPro" id="IPR052337">
    <property type="entry name" value="SAT4-like"/>
</dbReference>
<dbReference type="PANTHER" id="PTHR33048">
    <property type="entry name" value="PTH11-LIKE INTEGRAL MEMBRANE PROTEIN (AFU_ORTHOLOGUE AFUA_5G11245)"/>
    <property type="match status" value="1"/>
</dbReference>
<evidence type="ECO:0000256" key="3">
    <source>
        <dbReference type="ARBA" id="ARBA00022989"/>
    </source>
</evidence>
<feature type="transmembrane region" description="Helical" evidence="6">
    <location>
        <begin position="120"/>
        <end position="142"/>
    </location>
</feature>
<dbReference type="OrthoDB" id="5398388at2759"/>
<keyword evidence="2 6" id="KW-0812">Transmembrane</keyword>
<organism evidence="8 9">
    <name type="scientific">Periconia digitata</name>
    <dbReference type="NCBI Taxonomy" id="1303443"/>
    <lineage>
        <taxon>Eukaryota</taxon>
        <taxon>Fungi</taxon>
        <taxon>Dikarya</taxon>
        <taxon>Ascomycota</taxon>
        <taxon>Pezizomycotina</taxon>
        <taxon>Dothideomycetes</taxon>
        <taxon>Pleosporomycetidae</taxon>
        <taxon>Pleosporales</taxon>
        <taxon>Massarineae</taxon>
        <taxon>Periconiaceae</taxon>
        <taxon>Periconia</taxon>
    </lineage>
</organism>
<comment type="caution">
    <text evidence="8">The sequence shown here is derived from an EMBL/GenBank/DDBJ whole genome shotgun (WGS) entry which is preliminary data.</text>
</comment>
<evidence type="ECO:0000256" key="5">
    <source>
        <dbReference type="ARBA" id="ARBA00038359"/>
    </source>
</evidence>
<evidence type="ECO:0000313" key="9">
    <source>
        <dbReference type="Proteomes" id="UP001152607"/>
    </source>
</evidence>
<keyword evidence="3 6" id="KW-1133">Transmembrane helix</keyword>
<accession>A0A9W4UAE2</accession>
<feature type="transmembrane region" description="Helical" evidence="6">
    <location>
        <begin position="85"/>
        <end position="108"/>
    </location>
</feature>
<evidence type="ECO:0000259" key="7">
    <source>
        <dbReference type="Pfam" id="PF20684"/>
    </source>
</evidence>
<dbReference type="GO" id="GO:0016020">
    <property type="term" value="C:membrane"/>
    <property type="evidence" value="ECO:0007669"/>
    <property type="project" value="UniProtKB-SubCell"/>
</dbReference>
<evidence type="ECO:0000256" key="1">
    <source>
        <dbReference type="ARBA" id="ARBA00004141"/>
    </source>
</evidence>
<proteinExistence type="inferred from homology"/>
<comment type="subcellular location">
    <subcellularLocation>
        <location evidence="1">Membrane</location>
        <topology evidence="1">Multi-pass membrane protein</topology>
    </subcellularLocation>
</comment>
<reference evidence="8" key="1">
    <citation type="submission" date="2023-01" db="EMBL/GenBank/DDBJ databases">
        <authorList>
            <person name="Van Ghelder C."/>
            <person name="Rancurel C."/>
        </authorList>
    </citation>
    <scope>NUCLEOTIDE SEQUENCE</scope>
    <source>
        <strain evidence="8">CNCM I-4278</strain>
    </source>
</reference>
<name>A0A9W4UAE2_9PLEO</name>
<comment type="similarity">
    <text evidence="5">Belongs to the SAT4 family.</text>
</comment>
<evidence type="ECO:0000256" key="2">
    <source>
        <dbReference type="ARBA" id="ARBA00022692"/>
    </source>
</evidence>
<keyword evidence="4 6" id="KW-0472">Membrane</keyword>
<dbReference type="InterPro" id="IPR049326">
    <property type="entry name" value="Rhodopsin_dom_fungi"/>
</dbReference>
<protein>
    <recommendedName>
        <fullName evidence="7">Rhodopsin domain-containing protein</fullName>
    </recommendedName>
</protein>